<dbReference type="PANTHER" id="PTHR12526:SF636">
    <property type="entry name" value="BLL3647 PROTEIN"/>
    <property type="match status" value="1"/>
</dbReference>
<keyword evidence="2 4" id="KW-0808">Transferase</keyword>
<evidence type="ECO:0000313" key="5">
    <source>
        <dbReference type="Proteomes" id="UP001149140"/>
    </source>
</evidence>
<reference evidence="4" key="1">
    <citation type="submission" date="2022-10" db="EMBL/GenBank/DDBJ databases">
        <title>The WGS of Solirubrobacter ginsenosidimutans DSM 21036.</title>
        <authorList>
            <person name="Jiang Z."/>
        </authorList>
    </citation>
    <scope>NUCLEOTIDE SEQUENCE</scope>
    <source>
        <strain evidence="4">DSM 21036</strain>
    </source>
</reference>
<keyword evidence="1 4" id="KW-0328">Glycosyltransferase</keyword>
<dbReference type="EC" id="2.4.-.-" evidence="4"/>
<dbReference type="SUPFAM" id="SSF53756">
    <property type="entry name" value="UDP-Glycosyltransferase/glycogen phosphorylase"/>
    <property type="match status" value="1"/>
</dbReference>
<evidence type="ECO:0000256" key="2">
    <source>
        <dbReference type="ARBA" id="ARBA00022679"/>
    </source>
</evidence>
<name>A0A9X3MN13_9ACTN</name>
<dbReference type="EMBL" id="JAPDOD010000002">
    <property type="protein sequence ID" value="MDA0159591.1"/>
    <property type="molecule type" value="Genomic_DNA"/>
</dbReference>
<proteinExistence type="predicted"/>
<dbReference type="PANTHER" id="PTHR12526">
    <property type="entry name" value="GLYCOSYLTRANSFERASE"/>
    <property type="match status" value="1"/>
</dbReference>
<evidence type="ECO:0000256" key="1">
    <source>
        <dbReference type="ARBA" id="ARBA00022676"/>
    </source>
</evidence>
<keyword evidence="5" id="KW-1185">Reference proteome</keyword>
<dbReference type="Gene3D" id="3.40.50.2000">
    <property type="entry name" value="Glycogen Phosphorylase B"/>
    <property type="match status" value="2"/>
</dbReference>
<accession>A0A9X3MN13</accession>
<protein>
    <submittedName>
        <fullName evidence="4">Glycosyltransferase</fullName>
        <ecNumber evidence="4">2.4.-.-</ecNumber>
    </submittedName>
</protein>
<dbReference type="RefSeq" id="WP_270038333.1">
    <property type="nucleotide sequence ID" value="NZ_JAPDOD010000002.1"/>
</dbReference>
<dbReference type="Pfam" id="PF13579">
    <property type="entry name" value="Glyco_trans_4_4"/>
    <property type="match status" value="1"/>
</dbReference>
<comment type="caution">
    <text evidence="4">The sequence shown here is derived from an EMBL/GenBank/DDBJ whole genome shotgun (WGS) entry which is preliminary data.</text>
</comment>
<sequence length="358" mass="38456">MARIALVCEPPDGGAAEHVAQLARGLGAHGHEAVVFGPEAFAPALEGVVRLPFRRDYAHPREDARAFATLLRKLRAFELVHAHSAKAGVLGRLAGWSVRRPVVYTPHGFPFVGEMREARRVFSHVVERLLAPPTAAIIGVCAFERDLARANQLHPRMLAVVHNGSPPCGEVAAHARSSRLVVGTVSALRRGKGVDVLLDAVPAILAAVPEAEIVIAGDGPQGDELRAHPSAGRVRWEPYRPPAANHLRELDVYVLASSWEAFPIGPLEALACGVPQVVTAVGGTREAVVPETGLLIPPRDPQALAHAAVELLRDPQRREAMRSASRERHAAQFTVDRMVAGTAAVYDAVLSNTRRGRR</sequence>
<dbReference type="AlphaFoldDB" id="A0A9X3MN13"/>
<dbReference type="Pfam" id="PF13692">
    <property type="entry name" value="Glyco_trans_1_4"/>
    <property type="match status" value="1"/>
</dbReference>
<evidence type="ECO:0000259" key="3">
    <source>
        <dbReference type="Pfam" id="PF13579"/>
    </source>
</evidence>
<feature type="domain" description="Glycosyltransferase subfamily 4-like N-terminal" evidence="3">
    <location>
        <begin position="13"/>
        <end position="164"/>
    </location>
</feature>
<evidence type="ECO:0000313" key="4">
    <source>
        <dbReference type="EMBL" id="MDA0159591.1"/>
    </source>
</evidence>
<dbReference type="Proteomes" id="UP001149140">
    <property type="component" value="Unassembled WGS sequence"/>
</dbReference>
<dbReference type="GO" id="GO:0016757">
    <property type="term" value="F:glycosyltransferase activity"/>
    <property type="evidence" value="ECO:0007669"/>
    <property type="project" value="UniProtKB-KW"/>
</dbReference>
<gene>
    <name evidence="4" type="ORF">OM076_04890</name>
</gene>
<organism evidence="4 5">
    <name type="scientific">Solirubrobacter ginsenosidimutans</name>
    <dbReference type="NCBI Taxonomy" id="490573"/>
    <lineage>
        <taxon>Bacteria</taxon>
        <taxon>Bacillati</taxon>
        <taxon>Actinomycetota</taxon>
        <taxon>Thermoleophilia</taxon>
        <taxon>Solirubrobacterales</taxon>
        <taxon>Solirubrobacteraceae</taxon>
        <taxon>Solirubrobacter</taxon>
    </lineage>
</organism>
<dbReference type="InterPro" id="IPR028098">
    <property type="entry name" value="Glyco_trans_4-like_N"/>
</dbReference>